<dbReference type="Proteomes" id="UP001241758">
    <property type="component" value="Unassembled WGS sequence"/>
</dbReference>
<proteinExistence type="predicted"/>
<comment type="caution">
    <text evidence="2">The sequence shown here is derived from an EMBL/GenBank/DDBJ whole genome shotgun (WGS) entry which is preliminary data.</text>
</comment>
<accession>A0ABT6X0W3</accession>
<evidence type="ECO:0000313" key="2">
    <source>
        <dbReference type="EMBL" id="MDI6105618.1"/>
    </source>
</evidence>
<dbReference type="EMBL" id="JASCTH010000049">
    <property type="protein sequence ID" value="MDI6105618.1"/>
    <property type="molecule type" value="Genomic_DNA"/>
</dbReference>
<organism evidence="2 3">
    <name type="scientific">Actinoplanes sandaracinus</name>
    <dbReference type="NCBI Taxonomy" id="3045177"/>
    <lineage>
        <taxon>Bacteria</taxon>
        <taxon>Bacillati</taxon>
        <taxon>Actinomycetota</taxon>
        <taxon>Actinomycetes</taxon>
        <taxon>Micromonosporales</taxon>
        <taxon>Micromonosporaceae</taxon>
        <taxon>Actinoplanes</taxon>
    </lineage>
</organism>
<dbReference type="Pfam" id="PF03756">
    <property type="entry name" value="AfsA"/>
    <property type="match status" value="2"/>
</dbReference>
<dbReference type="RefSeq" id="WP_282767084.1">
    <property type="nucleotide sequence ID" value="NZ_JASCTH010000049.1"/>
</dbReference>
<reference evidence="2 3" key="1">
    <citation type="submission" date="2023-05" db="EMBL/GenBank/DDBJ databases">
        <title>Actinoplanes sp. NEAU-A12 genome sequencing.</title>
        <authorList>
            <person name="Wang Z.-S."/>
        </authorList>
    </citation>
    <scope>NUCLEOTIDE SEQUENCE [LARGE SCALE GENOMIC DNA]</scope>
    <source>
        <strain evidence="2 3">NEAU-A12</strain>
    </source>
</reference>
<gene>
    <name evidence="2" type="ORF">QLQ12_44265</name>
</gene>
<sequence>MSTATPTLNAKRPELSFNATIPRNLVHRASVCEVFLTDAVQVDADHFLCGGQLPRVHSFFSDQAGAPPRYDSLLLMEVARQASILVAHRFLGVPLDHKFTFISGGISVVDPQALVFGALPGELTVDLRIVGERLRDGERVGVEVILDMAVAGAPAATARTAFMWMTPQQWDAFRARGRAKRGIIGGDPLPLGPGADPAAVGRAAAQNVVIGPIVAGDQDFLAPVRVDLSHPCLFDHPLDHVPGMLVFEAFRQAAMASAGAHHGLAPANLVMSDCTADFVTFGEFEHPIMCHAEVGDVVDSAAAEAYPVVPVRLEMRQQDQTIARATIELSVHCHRVRRIGG</sequence>
<dbReference type="InterPro" id="IPR047757">
    <property type="entry name" value="AfsA-like"/>
</dbReference>
<name>A0ABT6X0W3_9ACTN</name>
<evidence type="ECO:0000313" key="3">
    <source>
        <dbReference type="Proteomes" id="UP001241758"/>
    </source>
</evidence>
<dbReference type="InterPro" id="IPR005509">
    <property type="entry name" value="AfsA_hotdog_dom"/>
</dbReference>
<keyword evidence="3" id="KW-1185">Reference proteome</keyword>
<feature type="domain" description="A-factor biosynthesis hotdog" evidence="1">
    <location>
        <begin position="199"/>
        <end position="329"/>
    </location>
</feature>
<feature type="domain" description="A-factor biosynthesis hotdog" evidence="1">
    <location>
        <begin position="25"/>
        <end position="161"/>
    </location>
</feature>
<dbReference type="NCBIfam" id="NF041195">
    <property type="entry name" value="ScbA_BarX_GamBu"/>
    <property type="match status" value="1"/>
</dbReference>
<protein>
    <submittedName>
        <fullName evidence="2">ScbA/BarX family gamma-butyrolactone biosynthesis protein</fullName>
    </submittedName>
</protein>
<evidence type="ECO:0000259" key="1">
    <source>
        <dbReference type="Pfam" id="PF03756"/>
    </source>
</evidence>